<feature type="region of interest" description="Disordered" evidence="4">
    <location>
        <begin position="869"/>
        <end position="908"/>
    </location>
</feature>
<dbReference type="InterPro" id="IPR002035">
    <property type="entry name" value="VWF_A"/>
</dbReference>
<accession>A0A6A5X3Q5</accession>
<dbReference type="Pfam" id="PF08487">
    <property type="entry name" value="VIT"/>
    <property type="match status" value="1"/>
</dbReference>
<dbReference type="GO" id="GO:0030527">
    <property type="term" value="F:structural constituent of chromatin"/>
    <property type="evidence" value="ECO:0007669"/>
    <property type="project" value="InterPro"/>
</dbReference>
<dbReference type="Gene3D" id="3.40.50.410">
    <property type="entry name" value="von Willebrand factor, type A domain"/>
    <property type="match status" value="1"/>
</dbReference>
<sequence length="1118" mass="122162">MKNVMNKNLGSSYADYPSYTFPLFDGVSVVDFKCQIEERTIYGLVKEKSEAKRIYKEAKERGENAALLEQLPDAADVFTTSISNVPAGASVNVTITYVQELKHDAEVDGLRLTIPTSIAPRYGSYPGPLLESTSVNNSGGISITVDVQMADGVPIKKIISPTHPIEVSLGTVSTSTIDEDPSISKASANLALGTTELEKDFVLQVIAKDIGVPQAILETHSKLPNQRALITTLVPKFNLKSAKPEIVFIADRSGSMSGNIPTLISALQVFLKSIPVGCMFNICSFGSYHNFLWKKSKLYDQETLQEAMDHVKKFSANYGGTETLNAVQATIENRLEDLSTELILLTDGDIWGQDRMFEYIQGETKGGQVRIFPIGIGGGVSSALIEGVARAGRGFAQMVANKEKLDGKIVRMLKGALTRHINDYQLEVKYEDDTIESVAESLRLSLNINEEKNVGGKTDASSKQPISLYDSDFKEEHPKENEDTDIFAGLPKLDRPKILQTPTEIPALFPFNRTCVYLLLSPAASHLTPKSVVLKVTSPQGPLELEIPIQVKKEKDQMIHQLAARKATQELEEGQGWISAATIEESRLLQKKYPSKYKLLQRREAVRLGVEFQVGGKYCSFVAVEANEAEIEKKRKQALDMSLNKSTPDETGDLDEWELLGDAEAPSKFDTSTSSSSLSRQAVFTGALATEQSSIGSSSSFRGGRGGFFGGGRGGGRGTTTSAFFAVSARRSGVVQMTDVPPPPPPPQHRGSRTRQTARKSTGGKAPRMQLASKAARKSAPSTAIPAAVATAAEARSSRHSLNLRSGQLQQAQMQQAQMQQAQMQAQTQPAPMQQALMQQALMQQAQMQAQMQAQIQAQIQLAPPMCRRAPAQSAQEQPDRKRLRTTANTSPLVAESEELAEEEDEDEEMGYGAEIDNRGFIQHSSPNATPYAKQGLAMSMSLDSYSGPPALAQEMDMKRAKSKAARERTAVRKAAKRAAFMGTEAEVDDMLEECGLADGTMEDEYLLEAGPVLQVLINRQSFEGSWLRNDAIVVLKINRNQLRIAGEKLVKVSGIDEQKAGKLLATAIIILFLETKLADEEETWDLVVEKAREWVACELEEHPEGLKQLWAEAGGLL</sequence>
<keyword evidence="3" id="KW-0238">DNA-binding</keyword>
<reference evidence="7" key="1">
    <citation type="journal article" date="2020" name="Stud. Mycol.">
        <title>101 Dothideomycetes genomes: a test case for predicting lifestyles and emergence of pathogens.</title>
        <authorList>
            <person name="Haridas S."/>
            <person name="Albert R."/>
            <person name="Binder M."/>
            <person name="Bloem J."/>
            <person name="Labutti K."/>
            <person name="Salamov A."/>
            <person name="Andreopoulos B."/>
            <person name="Baker S."/>
            <person name="Barry K."/>
            <person name="Bills G."/>
            <person name="Bluhm B."/>
            <person name="Cannon C."/>
            <person name="Castanera R."/>
            <person name="Culley D."/>
            <person name="Daum C."/>
            <person name="Ezra D."/>
            <person name="Gonzalez J."/>
            <person name="Henrissat B."/>
            <person name="Kuo A."/>
            <person name="Liang C."/>
            <person name="Lipzen A."/>
            <person name="Lutzoni F."/>
            <person name="Magnuson J."/>
            <person name="Mondo S."/>
            <person name="Nolan M."/>
            <person name="Ohm R."/>
            <person name="Pangilinan J."/>
            <person name="Park H.-J."/>
            <person name="Ramirez L."/>
            <person name="Alfaro M."/>
            <person name="Sun H."/>
            <person name="Tritt A."/>
            <person name="Yoshinaga Y."/>
            <person name="Zwiers L.-H."/>
            <person name="Turgeon B."/>
            <person name="Goodwin S."/>
            <person name="Spatafora J."/>
            <person name="Crous P."/>
            <person name="Grigoriev I."/>
        </authorList>
    </citation>
    <scope>NUCLEOTIDE SEQUENCE</scope>
    <source>
        <strain evidence="7">CBS 123094</strain>
    </source>
</reference>
<evidence type="ECO:0000256" key="1">
    <source>
        <dbReference type="ARBA" id="ARBA00004286"/>
    </source>
</evidence>
<evidence type="ECO:0000259" key="6">
    <source>
        <dbReference type="PROSITE" id="PS51468"/>
    </source>
</evidence>
<dbReference type="PROSITE" id="PS51468">
    <property type="entry name" value="VIT"/>
    <property type="match status" value="1"/>
</dbReference>
<dbReference type="SMART" id="SM00609">
    <property type="entry name" value="VIT"/>
    <property type="match status" value="1"/>
</dbReference>
<proteinExistence type="predicted"/>
<name>A0A6A5X3Q5_9PLEO</name>
<keyword evidence="8" id="KW-1185">Reference proteome</keyword>
<dbReference type="Proteomes" id="UP000799779">
    <property type="component" value="Unassembled WGS sequence"/>
</dbReference>
<evidence type="ECO:0000256" key="4">
    <source>
        <dbReference type="SAM" id="MobiDB-lite"/>
    </source>
</evidence>
<feature type="region of interest" description="Disordered" evidence="4">
    <location>
        <begin position="694"/>
        <end position="715"/>
    </location>
</feature>
<dbReference type="GO" id="GO:0000786">
    <property type="term" value="C:nucleosome"/>
    <property type="evidence" value="ECO:0007669"/>
    <property type="project" value="UniProtKB-KW"/>
</dbReference>
<keyword evidence="2" id="KW-0158">Chromosome</keyword>
<comment type="subcellular location">
    <subcellularLocation>
        <location evidence="1">Chromosome</location>
    </subcellularLocation>
</comment>
<feature type="compositionally biased region" description="Low complexity" evidence="4">
    <location>
        <begin position="779"/>
        <end position="795"/>
    </location>
</feature>
<dbReference type="Pfam" id="PF13768">
    <property type="entry name" value="VWA_3"/>
    <property type="match status" value="1"/>
</dbReference>
<keyword evidence="3" id="KW-0544">Nucleosome core</keyword>
<dbReference type="PANTHER" id="PTHR45737:SF6">
    <property type="entry name" value="VON WILLEBRAND FACTOR A DOMAIN-CONTAINING PROTEIN 5A"/>
    <property type="match status" value="1"/>
</dbReference>
<feature type="domain" description="VWFA" evidence="5">
    <location>
        <begin position="245"/>
        <end position="421"/>
    </location>
</feature>
<feature type="compositionally biased region" description="Gly residues" evidence="4">
    <location>
        <begin position="703"/>
        <end position="715"/>
    </location>
</feature>
<dbReference type="InterPro" id="IPR036465">
    <property type="entry name" value="vWFA_dom_sf"/>
</dbReference>
<dbReference type="AlphaFoldDB" id="A0A6A5X3Q5"/>
<evidence type="ECO:0000313" key="8">
    <source>
        <dbReference type="Proteomes" id="UP000799779"/>
    </source>
</evidence>
<dbReference type="PROSITE" id="PS50234">
    <property type="entry name" value="VWFA"/>
    <property type="match status" value="1"/>
</dbReference>
<feature type="domain" description="VIT" evidence="6">
    <location>
        <begin position="1"/>
        <end position="99"/>
    </location>
</feature>
<evidence type="ECO:0008006" key="9">
    <source>
        <dbReference type="Google" id="ProtNLM"/>
    </source>
</evidence>
<dbReference type="InterPro" id="IPR013694">
    <property type="entry name" value="VIT"/>
</dbReference>
<dbReference type="EMBL" id="ML977557">
    <property type="protein sequence ID" value="KAF2007563.1"/>
    <property type="molecule type" value="Genomic_DNA"/>
</dbReference>
<evidence type="ECO:0000259" key="5">
    <source>
        <dbReference type="PROSITE" id="PS50234"/>
    </source>
</evidence>
<evidence type="ECO:0000256" key="3">
    <source>
        <dbReference type="ARBA" id="ARBA00023269"/>
    </source>
</evidence>
<gene>
    <name evidence="7" type="ORF">P154DRAFT_614887</name>
</gene>
<dbReference type="SUPFAM" id="SSF53300">
    <property type="entry name" value="vWA-like"/>
    <property type="match status" value="1"/>
</dbReference>
<dbReference type="SMART" id="SM00327">
    <property type="entry name" value="VWA"/>
    <property type="match status" value="1"/>
</dbReference>
<dbReference type="GO" id="GO:0003677">
    <property type="term" value="F:DNA binding"/>
    <property type="evidence" value="ECO:0007669"/>
    <property type="project" value="InterPro"/>
</dbReference>
<evidence type="ECO:0000313" key="7">
    <source>
        <dbReference type="EMBL" id="KAF2007563.1"/>
    </source>
</evidence>
<feature type="compositionally biased region" description="Acidic residues" evidence="4">
    <location>
        <begin position="896"/>
        <end position="908"/>
    </location>
</feature>
<dbReference type="OrthoDB" id="1729737at2759"/>
<protein>
    <recommendedName>
        <fullName evidence="9">VIT-domain-containing protein</fullName>
    </recommendedName>
</protein>
<organism evidence="7 8">
    <name type="scientific">Amniculicola lignicola CBS 123094</name>
    <dbReference type="NCBI Taxonomy" id="1392246"/>
    <lineage>
        <taxon>Eukaryota</taxon>
        <taxon>Fungi</taxon>
        <taxon>Dikarya</taxon>
        <taxon>Ascomycota</taxon>
        <taxon>Pezizomycotina</taxon>
        <taxon>Dothideomycetes</taxon>
        <taxon>Pleosporomycetidae</taxon>
        <taxon>Pleosporales</taxon>
        <taxon>Amniculicolaceae</taxon>
        <taxon>Amniculicola</taxon>
    </lineage>
</organism>
<feature type="region of interest" description="Disordered" evidence="4">
    <location>
        <begin position="735"/>
        <end position="815"/>
    </location>
</feature>
<dbReference type="PRINTS" id="PR00622">
    <property type="entry name" value="HISTONEH3"/>
</dbReference>
<dbReference type="PANTHER" id="PTHR45737">
    <property type="entry name" value="VON WILLEBRAND FACTOR A DOMAIN-CONTAINING PROTEIN 5A"/>
    <property type="match status" value="1"/>
</dbReference>
<dbReference type="InterPro" id="IPR000164">
    <property type="entry name" value="Histone_H3/CENP-A"/>
</dbReference>
<evidence type="ECO:0000256" key="2">
    <source>
        <dbReference type="ARBA" id="ARBA00022454"/>
    </source>
</evidence>